<evidence type="ECO:0000313" key="1">
    <source>
        <dbReference type="EMBL" id="KAJ8456057.1"/>
    </source>
</evidence>
<dbReference type="EMBL" id="JAQQAF010000004">
    <property type="protein sequence ID" value="KAJ8490245.1"/>
    <property type="molecule type" value="Genomic_DNA"/>
</dbReference>
<protein>
    <submittedName>
        <fullName evidence="2">Uncharacterized protein</fullName>
    </submittedName>
</protein>
<keyword evidence="3" id="KW-1185">Reference proteome</keyword>
<name>A0AAV8QW07_ENSVE</name>
<dbReference type="EMBL" id="JAQQAF010000015">
    <property type="protein sequence ID" value="KAJ8456057.1"/>
    <property type="molecule type" value="Genomic_DNA"/>
</dbReference>
<dbReference type="Proteomes" id="UP001222027">
    <property type="component" value="Unassembled WGS sequence"/>
</dbReference>
<comment type="caution">
    <text evidence="2">The sequence shown here is derived from an EMBL/GenBank/DDBJ whole genome shotgun (WGS) entry which is preliminary data.</text>
</comment>
<sequence>MVRRRLSIGSLMVYPFPDNYLLTAPYFVSLPARHTLRLSPSLPLPLRGSHPIRFRGNSNLSLVAPIGPVSGFIPPPSKSRFLRVFDILGFWA</sequence>
<organism evidence="2 3">
    <name type="scientific">Ensete ventricosum</name>
    <name type="common">Abyssinian banana</name>
    <name type="synonym">Musa ensete</name>
    <dbReference type="NCBI Taxonomy" id="4639"/>
    <lineage>
        <taxon>Eukaryota</taxon>
        <taxon>Viridiplantae</taxon>
        <taxon>Streptophyta</taxon>
        <taxon>Embryophyta</taxon>
        <taxon>Tracheophyta</taxon>
        <taxon>Spermatophyta</taxon>
        <taxon>Magnoliopsida</taxon>
        <taxon>Liliopsida</taxon>
        <taxon>Zingiberales</taxon>
        <taxon>Musaceae</taxon>
        <taxon>Ensete</taxon>
    </lineage>
</organism>
<reference evidence="2 3" key="1">
    <citation type="submission" date="2022-12" db="EMBL/GenBank/DDBJ databases">
        <title>Chromosome-scale assembly of the Ensete ventricosum genome.</title>
        <authorList>
            <person name="Dussert Y."/>
            <person name="Stocks J."/>
            <person name="Wendawek A."/>
            <person name="Woldeyes F."/>
            <person name="Nichols R.A."/>
            <person name="Borrell J.S."/>
        </authorList>
    </citation>
    <scope>NUCLEOTIDE SEQUENCE [LARGE SCALE GENOMIC DNA]</scope>
    <source>
        <strain evidence="3">cv. Maze</strain>
        <strain evidence="2">MazeRef_0001</strain>
        <tissue evidence="2">Seeds</tissue>
    </source>
</reference>
<accession>A0AAV8QW07</accession>
<evidence type="ECO:0000313" key="2">
    <source>
        <dbReference type="EMBL" id="KAJ8490245.1"/>
    </source>
</evidence>
<evidence type="ECO:0000313" key="3">
    <source>
        <dbReference type="Proteomes" id="UP001222027"/>
    </source>
</evidence>
<proteinExistence type="predicted"/>
<dbReference type="AlphaFoldDB" id="A0AAV8QW07"/>
<gene>
    <name evidence="2" type="ORF">OPV22_011966</name>
    <name evidence="1" type="ORF">OPV22_034800</name>
</gene>